<keyword evidence="1" id="KW-0812">Transmembrane</keyword>
<gene>
    <name evidence="2" type="ORF">CVU83_00430</name>
</gene>
<protein>
    <recommendedName>
        <fullName evidence="4">3D domain-containing protein</fullName>
    </recommendedName>
</protein>
<sequence>MKIIKMSEDLVPLSRRQREVLGLIVVCVFQFMFFFAPVLAAEAVAKEDVVKIGVMNKSAASPIVAALIEGAQSQSETALELPYVGIKPEPAPELLEIEEPAKKEPEYRVVRTSTHSMTAYNSLAAQTDSTPCITANNFNVCEHGIEDTVAANFLKFGTKIRIPELFGDRVFVVRDRMNKRYTDRVDIWMLEYSDARKFGVKRATIEVLEEVE</sequence>
<feature type="transmembrane region" description="Helical" evidence="1">
    <location>
        <begin position="20"/>
        <end position="40"/>
    </location>
</feature>
<dbReference type="Proteomes" id="UP000233325">
    <property type="component" value="Unassembled WGS sequence"/>
</dbReference>
<keyword evidence="1" id="KW-0472">Membrane</keyword>
<keyword evidence="1" id="KW-1133">Transmembrane helix</keyword>
<evidence type="ECO:0000313" key="3">
    <source>
        <dbReference type="Proteomes" id="UP000233325"/>
    </source>
</evidence>
<evidence type="ECO:0000256" key="1">
    <source>
        <dbReference type="SAM" id="Phobius"/>
    </source>
</evidence>
<evidence type="ECO:0000313" key="2">
    <source>
        <dbReference type="EMBL" id="PKM89274.1"/>
    </source>
</evidence>
<reference evidence="2 3" key="1">
    <citation type="journal article" date="2017" name="ISME J.">
        <title>Potential for microbial H2 and metal transformations associated with novel bacteria and archaea in deep terrestrial subsurface sediments.</title>
        <authorList>
            <person name="Hernsdorf A.W."/>
            <person name="Amano Y."/>
            <person name="Miyakawa K."/>
            <person name="Ise K."/>
            <person name="Suzuki Y."/>
            <person name="Anantharaman K."/>
            <person name="Probst A."/>
            <person name="Burstein D."/>
            <person name="Thomas B.C."/>
            <person name="Banfield J.F."/>
        </authorList>
    </citation>
    <scope>NUCLEOTIDE SEQUENCE [LARGE SCALE GENOMIC DNA]</scope>
    <source>
        <strain evidence="2">HGW-Falkowbacteria-2</strain>
    </source>
</reference>
<name>A0A2N2E3H5_9BACT</name>
<dbReference type="AlphaFoldDB" id="A0A2N2E3H5"/>
<comment type="caution">
    <text evidence="2">The sequence shown here is derived from an EMBL/GenBank/DDBJ whole genome shotgun (WGS) entry which is preliminary data.</text>
</comment>
<dbReference type="CDD" id="cd22784">
    <property type="entry name" value="DPBB_MltA_YuiC-like"/>
    <property type="match status" value="1"/>
</dbReference>
<organism evidence="2 3">
    <name type="scientific">Candidatus Falkowbacteria bacterium HGW-Falkowbacteria-2</name>
    <dbReference type="NCBI Taxonomy" id="2013769"/>
    <lineage>
        <taxon>Bacteria</taxon>
        <taxon>Candidatus Falkowiibacteriota</taxon>
    </lineage>
</organism>
<proteinExistence type="predicted"/>
<evidence type="ECO:0008006" key="4">
    <source>
        <dbReference type="Google" id="ProtNLM"/>
    </source>
</evidence>
<accession>A0A2N2E3H5</accession>
<dbReference type="EMBL" id="PHAH01000003">
    <property type="protein sequence ID" value="PKM89274.1"/>
    <property type="molecule type" value="Genomic_DNA"/>
</dbReference>